<comment type="caution">
    <text evidence="3">The sequence shown here is derived from an EMBL/GenBank/DDBJ whole genome shotgun (WGS) entry which is preliminary data.</text>
</comment>
<dbReference type="GeneID" id="89588669"/>
<proteinExistence type="predicted"/>
<evidence type="ECO:0000313" key="3">
    <source>
        <dbReference type="EMBL" id="KRN56268.1"/>
    </source>
</evidence>
<dbReference type="InterPro" id="IPR008988">
    <property type="entry name" value="Transcriptional_repressor_C"/>
</dbReference>
<evidence type="ECO:0000259" key="2">
    <source>
        <dbReference type="Pfam" id="PF04023"/>
    </source>
</evidence>
<protein>
    <recommendedName>
        <fullName evidence="2">Ferrous iron transporter FeoA-like domain-containing protein</fullName>
    </recommendedName>
</protein>
<dbReference type="Gene3D" id="2.30.30.90">
    <property type="match status" value="1"/>
</dbReference>
<keyword evidence="1" id="KW-0408">Iron</keyword>
<feature type="domain" description="Ferrous iron transporter FeoA-like" evidence="2">
    <location>
        <begin position="14"/>
        <end position="67"/>
    </location>
</feature>
<organism evidence="3 4">
    <name type="scientific">Carnobacterium divergens DSM 20623</name>
    <dbReference type="NCBI Taxonomy" id="1449336"/>
    <lineage>
        <taxon>Bacteria</taxon>
        <taxon>Bacillati</taxon>
        <taxon>Bacillota</taxon>
        <taxon>Bacilli</taxon>
        <taxon>Lactobacillales</taxon>
        <taxon>Carnobacteriaceae</taxon>
        <taxon>Carnobacterium</taxon>
    </lineage>
</organism>
<dbReference type="AlphaFoldDB" id="A0A0R2I1U2"/>
<dbReference type="RefSeq" id="WP_034570199.1">
    <property type="nucleotide sequence ID" value="NZ_JQBS01000032.1"/>
</dbReference>
<dbReference type="InterPro" id="IPR007167">
    <property type="entry name" value="Fe-transptr_FeoA-like"/>
</dbReference>
<gene>
    <name evidence="3" type="ORF">IV74_GL001381</name>
</gene>
<evidence type="ECO:0000256" key="1">
    <source>
        <dbReference type="ARBA" id="ARBA00023004"/>
    </source>
</evidence>
<dbReference type="InterPro" id="IPR038157">
    <property type="entry name" value="FeoA_core_dom"/>
</dbReference>
<dbReference type="eggNOG" id="COG1918">
    <property type="taxonomic scope" value="Bacteria"/>
</dbReference>
<dbReference type="EMBL" id="JQBS01000032">
    <property type="protein sequence ID" value="KRN56268.1"/>
    <property type="molecule type" value="Genomic_DNA"/>
</dbReference>
<name>A0A0R2I1U2_CARDV</name>
<reference evidence="3 4" key="1">
    <citation type="journal article" date="2015" name="Genome Announc.">
        <title>Expanding the biotechnology potential of lactobacilli through comparative genomics of 213 strains and associated genera.</title>
        <authorList>
            <person name="Sun Z."/>
            <person name="Harris H.M."/>
            <person name="McCann A."/>
            <person name="Guo C."/>
            <person name="Argimon S."/>
            <person name="Zhang W."/>
            <person name="Yang X."/>
            <person name="Jeffery I.B."/>
            <person name="Cooney J.C."/>
            <person name="Kagawa T.F."/>
            <person name="Liu W."/>
            <person name="Song Y."/>
            <person name="Salvetti E."/>
            <person name="Wrobel A."/>
            <person name="Rasinkangas P."/>
            <person name="Parkhill J."/>
            <person name="Rea M.C."/>
            <person name="O'Sullivan O."/>
            <person name="Ritari J."/>
            <person name="Douillard F.P."/>
            <person name="Paul Ross R."/>
            <person name="Yang R."/>
            <person name="Briner A.E."/>
            <person name="Felis G.E."/>
            <person name="de Vos W.M."/>
            <person name="Barrangou R."/>
            <person name="Klaenhammer T.R."/>
            <person name="Caufield P.W."/>
            <person name="Cui Y."/>
            <person name="Zhang H."/>
            <person name="O'Toole P.W."/>
        </authorList>
    </citation>
    <scope>NUCLEOTIDE SEQUENCE [LARGE SCALE GENOMIC DNA]</scope>
    <source>
        <strain evidence="3 4">DSM 20623</strain>
    </source>
</reference>
<dbReference type="PATRIC" id="fig|1449336.4.peg.1411"/>
<sequence>MNVHSIQLNQPIPIYDLSKLDALTKRRLKEVGIYEGSVIFVKRRYPFHGPCTIESEGQHVGIRRRTLELLLGDGKQ</sequence>
<accession>A0A0R2I1U2</accession>
<dbReference type="Pfam" id="PF04023">
    <property type="entry name" value="FeoA"/>
    <property type="match status" value="1"/>
</dbReference>
<dbReference type="GO" id="GO:0046914">
    <property type="term" value="F:transition metal ion binding"/>
    <property type="evidence" value="ECO:0007669"/>
    <property type="project" value="InterPro"/>
</dbReference>
<keyword evidence="4" id="KW-1185">Reference proteome</keyword>
<evidence type="ECO:0000313" key="4">
    <source>
        <dbReference type="Proteomes" id="UP000051658"/>
    </source>
</evidence>
<dbReference type="Proteomes" id="UP000051658">
    <property type="component" value="Unassembled WGS sequence"/>
</dbReference>
<dbReference type="SUPFAM" id="SSF50037">
    <property type="entry name" value="C-terminal domain of transcriptional repressors"/>
    <property type="match status" value="1"/>
</dbReference>